<evidence type="ECO:0000256" key="1">
    <source>
        <dbReference type="ARBA" id="ARBA00022723"/>
    </source>
</evidence>
<dbReference type="GO" id="GO:0005634">
    <property type="term" value="C:nucleus"/>
    <property type="evidence" value="ECO:0007669"/>
    <property type="project" value="UniProtKB-SubCell"/>
</dbReference>
<evidence type="ECO:0000259" key="11">
    <source>
        <dbReference type="PROSITE" id="PS50884"/>
    </source>
</evidence>
<dbReference type="EMBL" id="SZYD01000002">
    <property type="protein sequence ID" value="KAD7117234.1"/>
    <property type="molecule type" value="Genomic_DNA"/>
</dbReference>
<evidence type="ECO:0000256" key="7">
    <source>
        <dbReference type="ARBA" id="ARBA00023242"/>
    </source>
</evidence>
<organism evidence="12 13">
    <name type="scientific">Mikania micrantha</name>
    <name type="common">bitter vine</name>
    <dbReference type="NCBI Taxonomy" id="192012"/>
    <lineage>
        <taxon>Eukaryota</taxon>
        <taxon>Viridiplantae</taxon>
        <taxon>Streptophyta</taxon>
        <taxon>Embryophyta</taxon>
        <taxon>Tracheophyta</taxon>
        <taxon>Spermatophyta</taxon>
        <taxon>Magnoliopsida</taxon>
        <taxon>eudicotyledons</taxon>
        <taxon>Gunneridae</taxon>
        <taxon>Pentapetalae</taxon>
        <taxon>asterids</taxon>
        <taxon>campanulids</taxon>
        <taxon>Asterales</taxon>
        <taxon>Asteraceae</taxon>
        <taxon>Asteroideae</taxon>
        <taxon>Heliantheae alliance</taxon>
        <taxon>Eupatorieae</taxon>
        <taxon>Mikania</taxon>
    </lineage>
</organism>
<dbReference type="InterPro" id="IPR003851">
    <property type="entry name" value="Znf_Dof"/>
</dbReference>
<proteinExistence type="predicted"/>
<dbReference type="InterPro" id="IPR045174">
    <property type="entry name" value="Dof"/>
</dbReference>
<name>A0A5N6PUM5_9ASTR</name>
<dbReference type="GO" id="GO:0003700">
    <property type="term" value="F:DNA-binding transcription factor activity"/>
    <property type="evidence" value="ECO:0007669"/>
    <property type="project" value="UniProtKB-UniRule"/>
</dbReference>
<dbReference type="Proteomes" id="UP000326396">
    <property type="component" value="Linkage Group LG10"/>
</dbReference>
<keyword evidence="3 9" id="KW-0862">Zinc</keyword>
<dbReference type="AlphaFoldDB" id="A0A5N6PUM5"/>
<feature type="region of interest" description="Disordered" evidence="10">
    <location>
        <begin position="1"/>
        <end position="39"/>
    </location>
</feature>
<keyword evidence="2 8" id="KW-0863">Zinc-finger</keyword>
<dbReference type="PROSITE" id="PS50884">
    <property type="entry name" value="ZF_DOF_2"/>
    <property type="match status" value="1"/>
</dbReference>
<dbReference type="OrthoDB" id="1927254at2759"/>
<evidence type="ECO:0000256" key="2">
    <source>
        <dbReference type="ARBA" id="ARBA00022771"/>
    </source>
</evidence>
<keyword evidence="6 9" id="KW-0804">Transcription</keyword>
<evidence type="ECO:0000256" key="10">
    <source>
        <dbReference type="SAM" id="MobiDB-lite"/>
    </source>
</evidence>
<accession>A0A5N6PUM5</accession>
<keyword evidence="13" id="KW-1185">Reference proteome</keyword>
<feature type="region of interest" description="Disordered" evidence="10">
    <location>
        <begin position="94"/>
        <end position="126"/>
    </location>
</feature>
<gene>
    <name evidence="12" type="ORF">E3N88_04502</name>
</gene>
<evidence type="ECO:0000256" key="5">
    <source>
        <dbReference type="ARBA" id="ARBA00023125"/>
    </source>
</evidence>
<comment type="caution">
    <text evidence="12">The sequence shown here is derived from an EMBL/GenBank/DDBJ whole genome shotgun (WGS) entry which is preliminary data.</text>
</comment>
<evidence type="ECO:0000313" key="13">
    <source>
        <dbReference type="Proteomes" id="UP000326396"/>
    </source>
</evidence>
<keyword evidence="7 8" id="KW-0539">Nucleus</keyword>
<keyword evidence="4 9" id="KW-0805">Transcription regulation</keyword>
<evidence type="ECO:0000256" key="6">
    <source>
        <dbReference type="ARBA" id="ARBA00023163"/>
    </source>
</evidence>
<evidence type="ECO:0000256" key="3">
    <source>
        <dbReference type="ARBA" id="ARBA00022833"/>
    </source>
</evidence>
<dbReference type="GO" id="GO:0003677">
    <property type="term" value="F:DNA binding"/>
    <property type="evidence" value="ECO:0007669"/>
    <property type="project" value="UniProtKB-UniRule"/>
</dbReference>
<keyword evidence="5 8" id="KW-0238">DNA-binding</keyword>
<sequence length="226" mass="25843">MNPINRSRTMTDSDGFESRKRQSQRTQPNSRQQPDPLTCPRCESANTKFCYYNNYNKTQPRYFCKACKRHWTKGGILRNVPVGGGRKHKRLVRPAAVAPASTDQETYEHESKSSFFTPTSGDQKENDESYTDIEELRGLVSWDFYETFVGGTISQFSSSFDANHGSYDSSSFIKMIEHDEDSSATATATSMIMSSSHQTSNLRWKDLDTMVHEDLNKPWEDPTFKT</sequence>
<keyword evidence="1 9" id="KW-0479">Metal-binding</keyword>
<dbReference type="PANTHER" id="PTHR31992:SF97">
    <property type="entry name" value="DOF ZINC FINGER PROTEIN"/>
    <property type="match status" value="1"/>
</dbReference>
<evidence type="ECO:0000256" key="9">
    <source>
        <dbReference type="RuleBase" id="RU369094"/>
    </source>
</evidence>
<dbReference type="Pfam" id="PF02701">
    <property type="entry name" value="Zn_ribbon_Dof"/>
    <property type="match status" value="1"/>
</dbReference>
<feature type="domain" description="Dof-type" evidence="11">
    <location>
        <begin position="37"/>
        <end position="91"/>
    </location>
</feature>
<protein>
    <recommendedName>
        <fullName evidence="9">Dof zinc finger protein</fullName>
    </recommendedName>
</protein>
<evidence type="ECO:0000256" key="4">
    <source>
        <dbReference type="ARBA" id="ARBA00023015"/>
    </source>
</evidence>
<feature type="compositionally biased region" description="Polar residues" evidence="10">
    <location>
        <begin position="1"/>
        <end position="12"/>
    </location>
</feature>
<comment type="subcellular location">
    <subcellularLocation>
        <location evidence="8 9">Nucleus</location>
    </subcellularLocation>
</comment>
<dbReference type="PROSITE" id="PS01361">
    <property type="entry name" value="ZF_DOF_1"/>
    <property type="match status" value="1"/>
</dbReference>
<reference evidence="12 13" key="1">
    <citation type="submission" date="2019-05" db="EMBL/GenBank/DDBJ databases">
        <title>Mikania micrantha, genome provides insights into the molecular mechanism of rapid growth.</title>
        <authorList>
            <person name="Liu B."/>
        </authorList>
    </citation>
    <scope>NUCLEOTIDE SEQUENCE [LARGE SCALE GENOMIC DNA]</scope>
    <source>
        <strain evidence="12">NLD-2019</strain>
        <tissue evidence="12">Leaf</tissue>
    </source>
</reference>
<dbReference type="PANTHER" id="PTHR31992">
    <property type="entry name" value="DOF ZINC FINGER PROTEIN DOF1.4-RELATED"/>
    <property type="match status" value="1"/>
</dbReference>
<comment type="function">
    <text evidence="9">Transcription factor that binds specifically to a 5'-AA[AG]G-3' consensus core sequence.</text>
</comment>
<evidence type="ECO:0000313" key="12">
    <source>
        <dbReference type="EMBL" id="KAD7117234.1"/>
    </source>
</evidence>
<feature type="compositionally biased region" description="Polar residues" evidence="10">
    <location>
        <begin position="24"/>
        <end position="35"/>
    </location>
</feature>
<evidence type="ECO:0000256" key="8">
    <source>
        <dbReference type="PROSITE-ProRule" id="PRU00071"/>
    </source>
</evidence>
<dbReference type="GO" id="GO:0008270">
    <property type="term" value="F:zinc ion binding"/>
    <property type="evidence" value="ECO:0007669"/>
    <property type="project" value="UniProtKB-KW"/>
</dbReference>